<organism evidence="2 3">
    <name type="scientific">Methanofollis fontis</name>
    <dbReference type="NCBI Taxonomy" id="2052832"/>
    <lineage>
        <taxon>Archaea</taxon>
        <taxon>Methanobacteriati</taxon>
        <taxon>Methanobacteriota</taxon>
        <taxon>Stenosarchaea group</taxon>
        <taxon>Methanomicrobia</taxon>
        <taxon>Methanomicrobiales</taxon>
        <taxon>Methanomicrobiaceae</taxon>
        <taxon>Methanofollis</taxon>
    </lineage>
</organism>
<gene>
    <name evidence="2" type="ORF">CUJ86_01925</name>
</gene>
<sequence>MIPLVEVDPRRERGRTGKLKRGRKEVPEGMSEREVKRDPLPLCFHWSIWRRRGGEEEGEMAVDQGGKDGGGWEGRNLNFFVFAVFL</sequence>
<feature type="region of interest" description="Disordered" evidence="1">
    <location>
        <begin position="1"/>
        <end position="32"/>
    </location>
</feature>
<accession>A0A483CZH9</accession>
<evidence type="ECO:0000313" key="3">
    <source>
        <dbReference type="Proteomes" id="UP000292580"/>
    </source>
</evidence>
<dbReference type="AlphaFoldDB" id="A0A483CZH9"/>
<dbReference type="RefSeq" id="WP_130645870.1">
    <property type="nucleotide sequence ID" value="NZ_PGCL01000001.1"/>
</dbReference>
<reference evidence="2 3" key="1">
    <citation type="submission" date="2017-11" db="EMBL/GenBank/DDBJ databases">
        <title>Isolation and Characterization of Methanofollis Species from Methane Seep Offshore SW Taiwan.</title>
        <authorList>
            <person name="Teng N.-H."/>
            <person name="Lai M.-C."/>
            <person name="Chen S.-C."/>
        </authorList>
    </citation>
    <scope>NUCLEOTIDE SEQUENCE [LARGE SCALE GENOMIC DNA]</scope>
    <source>
        <strain evidence="2 3">FWC-SCC2</strain>
    </source>
</reference>
<keyword evidence="3" id="KW-1185">Reference proteome</keyword>
<comment type="caution">
    <text evidence="2">The sequence shown here is derived from an EMBL/GenBank/DDBJ whole genome shotgun (WGS) entry which is preliminary data.</text>
</comment>
<dbReference type="Proteomes" id="UP000292580">
    <property type="component" value="Unassembled WGS sequence"/>
</dbReference>
<evidence type="ECO:0000256" key="1">
    <source>
        <dbReference type="SAM" id="MobiDB-lite"/>
    </source>
</evidence>
<dbReference type="EMBL" id="PGCL01000001">
    <property type="protein sequence ID" value="TAJ45509.1"/>
    <property type="molecule type" value="Genomic_DNA"/>
</dbReference>
<proteinExistence type="predicted"/>
<evidence type="ECO:0000313" key="2">
    <source>
        <dbReference type="EMBL" id="TAJ45509.1"/>
    </source>
</evidence>
<protein>
    <submittedName>
        <fullName evidence="2">Uncharacterized protein</fullName>
    </submittedName>
</protein>
<name>A0A483CZH9_9EURY</name>